<protein>
    <recommendedName>
        <fullName evidence="1">diguanylate cyclase</fullName>
        <ecNumber evidence="1">2.7.7.65</ecNumber>
    </recommendedName>
</protein>
<dbReference type="GO" id="GO:1902201">
    <property type="term" value="P:negative regulation of bacterial-type flagellum-dependent cell motility"/>
    <property type="evidence" value="ECO:0007669"/>
    <property type="project" value="TreeGrafter"/>
</dbReference>
<sequence>MPADTSRPLSGNARLWQLLPLLAGLLGLLLTLTGPLQRLDNWFYDAALSWHRLDKSADDPIVIEVDNRSLAELGRWPWPRELHARLLDQLRYARAVGLDIALAESTLSNDKPDQALAAAMRRNGKVVSPVFPESNGQELTETRPLPLFEAASNRLGHTDFERDKDGVVRRTYLYAGLGSPDHPGFARAILDVAQGKPAAPPVPVFHGHNEPWVRADEVMVPFATGKPPFERLSYIDALSGVDKEYFRNRIVLIGVTAAGLGDMHGTPISGNSIGMPGVIINAYLLRGLQDGKLPRPLGLQGQALLTLLLIALLDYSLAPRGQQRNALLVYAAAAALVAAGSILLLGLGRLWFAPVCSMLMLLLCGFARFISRQASLQTLATTDGLTQLANRRHFDEVFLPCIERHRHSHQPLAFILLDIDHFKLYNDQYGHYAGDVVLKRVAHVLQDAFKHKGALPARLGGEEFGVLLPGTGMQDAVDAAEVFRQRLEDLDLPHDGSPLQKVTCSIGVAARIPQPDDTAQSIYEAADGALYIAKRSGRNVVSPASS</sequence>
<keyword evidence="6" id="KW-1185">Reference proteome</keyword>
<accession>A0A3G9GH48</accession>
<feature type="transmembrane region" description="Helical" evidence="3">
    <location>
        <begin position="351"/>
        <end position="370"/>
    </location>
</feature>
<dbReference type="SMART" id="SM01080">
    <property type="entry name" value="CHASE2"/>
    <property type="match status" value="1"/>
</dbReference>
<dbReference type="InterPro" id="IPR029787">
    <property type="entry name" value="Nucleotide_cyclase"/>
</dbReference>
<reference evidence="6" key="1">
    <citation type="journal article" date="2017" name="Biotechnol. Biofuels">
        <title>Evaluation of environmental bacterial communities as a factor affecting the growth of duckweed Lemna minor.</title>
        <authorList>
            <person name="Ishizawa H."/>
            <person name="Kuroda M."/>
            <person name="Morikawa M."/>
            <person name="Ike M."/>
        </authorList>
    </citation>
    <scope>NUCLEOTIDE SEQUENCE [LARGE SCALE GENOMIC DNA]</scope>
    <source>
        <strain evidence="6">H3</strain>
    </source>
</reference>
<dbReference type="EMBL" id="AP018823">
    <property type="protein sequence ID" value="BBF85571.1"/>
    <property type="molecule type" value="Genomic_DNA"/>
</dbReference>
<dbReference type="AlphaFoldDB" id="A0A3G9GH48"/>
<feature type="transmembrane region" description="Helical" evidence="3">
    <location>
        <begin position="327"/>
        <end position="345"/>
    </location>
</feature>
<feature type="domain" description="GGDEF" evidence="4">
    <location>
        <begin position="410"/>
        <end position="546"/>
    </location>
</feature>
<dbReference type="RefSeq" id="WP_167467084.1">
    <property type="nucleotide sequence ID" value="NZ_AP018823.1"/>
</dbReference>
<dbReference type="Proteomes" id="UP000198290">
    <property type="component" value="Chromosome"/>
</dbReference>
<name>A0A3G9GH48_9NEIS</name>
<dbReference type="SMART" id="SM00267">
    <property type="entry name" value="GGDEF"/>
    <property type="match status" value="1"/>
</dbReference>
<dbReference type="GO" id="GO:0052621">
    <property type="term" value="F:diguanylate cyclase activity"/>
    <property type="evidence" value="ECO:0007669"/>
    <property type="project" value="UniProtKB-EC"/>
</dbReference>
<gene>
    <name evidence="5" type="ORF">DLM_1955</name>
</gene>
<reference evidence="6" key="3">
    <citation type="journal article" date="2017" name="Plant Physiol. Biochem.">
        <title>Differential oxidative and antioxidative response of duckweed Lemna minor toward plant growth promoting/inhibiting bacteria.</title>
        <authorList>
            <person name="Ishizawa H."/>
            <person name="Kuroda M."/>
            <person name="Morikawa M."/>
            <person name="Ike M."/>
        </authorList>
    </citation>
    <scope>NUCLEOTIDE SEQUENCE [LARGE SCALE GENOMIC DNA]</scope>
    <source>
        <strain evidence="6">H3</strain>
    </source>
</reference>
<dbReference type="Pfam" id="PF00990">
    <property type="entry name" value="GGDEF"/>
    <property type="match status" value="1"/>
</dbReference>
<dbReference type="KEGG" id="amah:DLM_1955"/>
<dbReference type="Pfam" id="PF05226">
    <property type="entry name" value="CHASE2"/>
    <property type="match status" value="1"/>
</dbReference>
<keyword evidence="3" id="KW-0812">Transmembrane</keyword>
<dbReference type="CDD" id="cd01949">
    <property type="entry name" value="GGDEF"/>
    <property type="match status" value="1"/>
</dbReference>
<dbReference type="GO" id="GO:0043709">
    <property type="term" value="P:cell adhesion involved in single-species biofilm formation"/>
    <property type="evidence" value="ECO:0007669"/>
    <property type="project" value="TreeGrafter"/>
</dbReference>
<keyword evidence="3" id="KW-1133">Transmembrane helix</keyword>
<organism evidence="5 6">
    <name type="scientific">Aquitalea magnusonii</name>
    <dbReference type="NCBI Taxonomy" id="332411"/>
    <lineage>
        <taxon>Bacteria</taxon>
        <taxon>Pseudomonadati</taxon>
        <taxon>Pseudomonadota</taxon>
        <taxon>Betaproteobacteria</taxon>
        <taxon>Neisseriales</taxon>
        <taxon>Chromobacteriaceae</taxon>
        <taxon>Aquitalea</taxon>
    </lineage>
</organism>
<dbReference type="EC" id="2.7.7.65" evidence="1"/>
<keyword evidence="3" id="KW-0472">Membrane</keyword>
<dbReference type="InterPro" id="IPR043128">
    <property type="entry name" value="Rev_trsase/Diguanyl_cyclase"/>
</dbReference>
<dbReference type="NCBIfam" id="TIGR00254">
    <property type="entry name" value="GGDEF"/>
    <property type="match status" value="1"/>
</dbReference>
<evidence type="ECO:0000313" key="6">
    <source>
        <dbReference type="Proteomes" id="UP000198290"/>
    </source>
</evidence>
<dbReference type="InterPro" id="IPR000160">
    <property type="entry name" value="GGDEF_dom"/>
</dbReference>
<dbReference type="GO" id="GO:0005886">
    <property type="term" value="C:plasma membrane"/>
    <property type="evidence" value="ECO:0007669"/>
    <property type="project" value="TreeGrafter"/>
</dbReference>
<dbReference type="STRING" id="332411.VI06_01695"/>
<evidence type="ECO:0000256" key="2">
    <source>
        <dbReference type="ARBA" id="ARBA00034247"/>
    </source>
</evidence>
<evidence type="ECO:0000256" key="3">
    <source>
        <dbReference type="SAM" id="Phobius"/>
    </source>
</evidence>
<comment type="catalytic activity">
    <reaction evidence="2">
        <text>2 GTP = 3',3'-c-di-GMP + 2 diphosphate</text>
        <dbReference type="Rhea" id="RHEA:24898"/>
        <dbReference type="ChEBI" id="CHEBI:33019"/>
        <dbReference type="ChEBI" id="CHEBI:37565"/>
        <dbReference type="ChEBI" id="CHEBI:58805"/>
        <dbReference type="EC" id="2.7.7.65"/>
    </reaction>
</comment>
<dbReference type="SUPFAM" id="SSF55073">
    <property type="entry name" value="Nucleotide cyclase"/>
    <property type="match status" value="1"/>
</dbReference>
<dbReference type="PANTHER" id="PTHR45138:SF9">
    <property type="entry name" value="DIGUANYLATE CYCLASE DGCM-RELATED"/>
    <property type="match status" value="1"/>
</dbReference>
<dbReference type="FunFam" id="3.30.70.270:FF:000001">
    <property type="entry name" value="Diguanylate cyclase domain protein"/>
    <property type="match status" value="1"/>
</dbReference>
<dbReference type="Gene3D" id="3.30.70.270">
    <property type="match status" value="1"/>
</dbReference>
<dbReference type="InterPro" id="IPR050469">
    <property type="entry name" value="Diguanylate_Cyclase"/>
</dbReference>
<dbReference type="PANTHER" id="PTHR45138">
    <property type="entry name" value="REGULATORY COMPONENTS OF SENSORY TRANSDUCTION SYSTEM"/>
    <property type="match status" value="1"/>
</dbReference>
<evidence type="ECO:0000313" key="5">
    <source>
        <dbReference type="EMBL" id="BBF85571.1"/>
    </source>
</evidence>
<dbReference type="InterPro" id="IPR007890">
    <property type="entry name" value="CHASE2"/>
</dbReference>
<evidence type="ECO:0000256" key="1">
    <source>
        <dbReference type="ARBA" id="ARBA00012528"/>
    </source>
</evidence>
<dbReference type="PROSITE" id="PS50887">
    <property type="entry name" value="GGDEF"/>
    <property type="match status" value="1"/>
</dbReference>
<reference evidence="5 6" key="2">
    <citation type="journal article" date="2017" name="Genome Announc.">
        <title>Draft genome sequence of Aquitalea magnusonii strain H3, a plant growth-promoting bacterium of duckweed Lemna minor.</title>
        <authorList>
            <person name="Ishizawa H."/>
            <person name="Kuroda M."/>
            <person name="Ike M."/>
        </authorList>
    </citation>
    <scope>NUCLEOTIDE SEQUENCE [LARGE SCALE GENOMIC DNA]</scope>
    <source>
        <strain evidence="5 6">H3</strain>
    </source>
</reference>
<proteinExistence type="predicted"/>
<evidence type="ECO:0000259" key="4">
    <source>
        <dbReference type="PROSITE" id="PS50887"/>
    </source>
</evidence>
<feature type="transmembrane region" description="Helical" evidence="3">
    <location>
        <begin position="297"/>
        <end position="315"/>
    </location>
</feature>